<dbReference type="Proteomes" id="UP001216390">
    <property type="component" value="Chromosome"/>
</dbReference>
<dbReference type="GO" id="GO:0008757">
    <property type="term" value="F:S-adenosylmethionine-dependent methyltransferase activity"/>
    <property type="evidence" value="ECO:0007669"/>
    <property type="project" value="InterPro"/>
</dbReference>
<gene>
    <name evidence="2" type="ORF">PO878_13490</name>
</gene>
<dbReference type="KEGG" id="ima:PO878_13490"/>
<dbReference type="RefSeq" id="WP_272735036.1">
    <property type="nucleotide sequence ID" value="NZ_CP116942.1"/>
</dbReference>
<dbReference type="Gene3D" id="3.40.50.150">
    <property type="entry name" value="Vaccinia Virus protein VP39"/>
    <property type="match status" value="1"/>
</dbReference>
<protein>
    <submittedName>
        <fullName evidence="2">Class I SAM-dependent methyltransferase</fullName>
    </submittedName>
</protein>
<dbReference type="EMBL" id="CP116942">
    <property type="protein sequence ID" value="WCO65511.1"/>
    <property type="molecule type" value="Genomic_DNA"/>
</dbReference>
<reference evidence="2" key="1">
    <citation type="submission" date="2023-01" db="EMBL/GenBank/DDBJ databases">
        <title>The diversity of Class Acidimicrobiia in South China Sea sediment environments and the proposal of Iamia marina sp. nov., a novel species of the genus Iamia.</title>
        <authorList>
            <person name="He Y."/>
            <person name="Tian X."/>
        </authorList>
    </citation>
    <scope>NUCLEOTIDE SEQUENCE</scope>
    <source>
        <strain evidence="2">DSM 19957</strain>
    </source>
</reference>
<evidence type="ECO:0000313" key="3">
    <source>
        <dbReference type="Proteomes" id="UP001216390"/>
    </source>
</evidence>
<dbReference type="InterPro" id="IPR013216">
    <property type="entry name" value="Methyltransf_11"/>
</dbReference>
<dbReference type="AlphaFoldDB" id="A0AAF0BQX1"/>
<dbReference type="GO" id="GO:0032259">
    <property type="term" value="P:methylation"/>
    <property type="evidence" value="ECO:0007669"/>
    <property type="project" value="UniProtKB-KW"/>
</dbReference>
<feature type="domain" description="Methyltransferase type 11" evidence="1">
    <location>
        <begin position="58"/>
        <end position="142"/>
    </location>
</feature>
<keyword evidence="3" id="KW-1185">Reference proteome</keyword>
<sequence>MTPTPTTAPIGLAPGAPAEAAGQDAAKYGTSNPVVARLLGRWMDEMHEVVGTVSGTVVDVGVGEGLALERMVPGGHPTVGLEYRIDKARAADARLPWLAPVSGDAGMLPFPDSCADLVTCIELLEHLPTYRPAVTELARITRGRCVVSVPWEPWFRLGNLGRGKNLGRLGNDPEHVQAFTPKSLVRALRRGFRDVDLHPCFPWLIAECRGPKHP</sequence>
<accession>A0AAF0BQX1</accession>
<keyword evidence="2" id="KW-0489">Methyltransferase</keyword>
<organism evidence="2 3">
    <name type="scientific">Iamia majanohamensis</name>
    <dbReference type="NCBI Taxonomy" id="467976"/>
    <lineage>
        <taxon>Bacteria</taxon>
        <taxon>Bacillati</taxon>
        <taxon>Actinomycetota</taxon>
        <taxon>Acidimicrobiia</taxon>
        <taxon>Acidimicrobiales</taxon>
        <taxon>Iamiaceae</taxon>
        <taxon>Iamia</taxon>
    </lineage>
</organism>
<dbReference type="Pfam" id="PF08241">
    <property type="entry name" value="Methyltransf_11"/>
    <property type="match status" value="1"/>
</dbReference>
<proteinExistence type="predicted"/>
<evidence type="ECO:0000259" key="1">
    <source>
        <dbReference type="Pfam" id="PF08241"/>
    </source>
</evidence>
<dbReference type="InterPro" id="IPR029063">
    <property type="entry name" value="SAM-dependent_MTases_sf"/>
</dbReference>
<name>A0AAF0BQX1_9ACTN</name>
<evidence type="ECO:0000313" key="2">
    <source>
        <dbReference type="EMBL" id="WCO65511.1"/>
    </source>
</evidence>
<keyword evidence="2" id="KW-0808">Transferase</keyword>
<dbReference type="SUPFAM" id="SSF53335">
    <property type="entry name" value="S-adenosyl-L-methionine-dependent methyltransferases"/>
    <property type="match status" value="1"/>
</dbReference>